<gene>
    <name evidence="2" type="ORF">DBY38_06435</name>
    <name evidence="3" type="ORF">SAMN04487885_1255</name>
</gene>
<reference evidence="3 4" key="1">
    <citation type="submission" date="2016-10" db="EMBL/GenBank/DDBJ databases">
        <authorList>
            <person name="de Groot N.N."/>
        </authorList>
    </citation>
    <scope>NUCLEOTIDE SEQUENCE [LARGE SCALE GENOMIC DNA]</scope>
    <source>
        <strain evidence="3 4">NLAE-zl-G419</strain>
    </source>
</reference>
<dbReference type="InterPro" id="IPR016181">
    <property type="entry name" value="Acyl_CoA_acyltransferase"/>
</dbReference>
<accession>A0A1I2NXY4</accession>
<dbReference type="SUPFAM" id="SSF55729">
    <property type="entry name" value="Acyl-CoA N-acyltransferases (Nat)"/>
    <property type="match status" value="1"/>
</dbReference>
<evidence type="ECO:0000259" key="1">
    <source>
        <dbReference type="PROSITE" id="PS51186"/>
    </source>
</evidence>
<dbReference type="Gene3D" id="3.40.630.30">
    <property type="match status" value="1"/>
</dbReference>
<dbReference type="Pfam" id="PF00583">
    <property type="entry name" value="Acetyltransf_1"/>
    <property type="match status" value="1"/>
</dbReference>
<dbReference type="OrthoDB" id="95248at2"/>
<dbReference type="PROSITE" id="PS51186">
    <property type="entry name" value="GNAT"/>
    <property type="match status" value="1"/>
</dbReference>
<proteinExistence type="predicted"/>
<reference evidence="2 5" key="2">
    <citation type="submission" date="2018-03" db="EMBL/GenBank/DDBJ databases">
        <title>The uncultured portion of the human microbiome is neutrally assembled.</title>
        <authorList>
            <person name="Jeraldo P."/>
            <person name="Boardman L."/>
            <person name="White B.A."/>
            <person name="Nelson H."/>
            <person name="Goldenfeld N."/>
            <person name="Chia N."/>
        </authorList>
    </citation>
    <scope>NUCLEOTIDE SEQUENCE [LARGE SCALE GENOMIC DNA]</scope>
    <source>
        <strain evidence="2">CIM:MAG 903</strain>
    </source>
</reference>
<dbReference type="STRING" id="1529.SAMN04487885_1255"/>
<evidence type="ECO:0000313" key="2">
    <source>
        <dbReference type="EMBL" id="PWL54030.1"/>
    </source>
</evidence>
<evidence type="ECO:0000313" key="3">
    <source>
        <dbReference type="EMBL" id="SFG08674.1"/>
    </source>
</evidence>
<name>A0A1I2NXY4_9CLOT</name>
<protein>
    <submittedName>
        <fullName evidence="2">GNAT family N-acetyltransferase</fullName>
    </submittedName>
    <submittedName>
        <fullName evidence="3">Protein N-acetyltransferase, RimJ/RimL family</fullName>
    </submittedName>
</protein>
<dbReference type="EMBL" id="FOOE01000025">
    <property type="protein sequence ID" value="SFG08674.1"/>
    <property type="molecule type" value="Genomic_DNA"/>
</dbReference>
<dbReference type="InterPro" id="IPR000182">
    <property type="entry name" value="GNAT_dom"/>
</dbReference>
<dbReference type="eggNOG" id="COG1670">
    <property type="taxonomic scope" value="Bacteria"/>
</dbReference>
<dbReference type="Proteomes" id="UP000182135">
    <property type="component" value="Unassembled WGS sequence"/>
</dbReference>
<dbReference type="AlphaFoldDB" id="A0A1I2NXY4"/>
<keyword evidence="3" id="KW-0808">Transferase</keyword>
<dbReference type="CDD" id="cd04301">
    <property type="entry name" value="NAT_SF"/>
    <property type="match status" value="1"/>
</dbReference>
<dbReference type="EMBL" id="QAMZ01000029">
    <property type="protein sequence ID" value="PWL54030.1"/>
    <property type="molecule type" value="Genomic_DNA"/>
</dbReference>
<evidence type="ECO:0000313" key="4">
    <source>
        <dbReference type="Proteomes" id="UP000182135"/>
    </source>
</evidence>
<feature type="domain" description="N-acetyltransferase" evidence="1">
    <location>
        <begin position="4"/>
        <end position="165"/>
    </location>
</feature>
<dbReference type="GO" id="GO:0016747">
    <property type="term" value="F:acyltransferase activity, transferring groups other than amino-acyl groups"/>
    <property type="evidence" value="ECO:0007669"/>
    <property type="project" value="InterPro"/>
</dbReference>
<dbReference type="Proteomes" id="UP000246114">
    <property type="component" value="Unassembled WGS sequence"/>
</dbReference>
<dbReference type="RefSeq" id="WP_027638756.1">
    <property type="nucleotide sequence ID" value="NZ_FOOE01000025.1"/>
</dbReference>
<organism evidence="3 4">
    <name type="scientific">Clostridium cadaveris</name>
    <dbReference type="NCBI Taxonomy" id="1529"/>
    <lineage>
        <taxon>Bacteria</taxon>
        <taxon>Bacillati</taxon>
        <taxon>Bacillota</taxon>
        <taxon>Clostridia</taxon>
        <taxon>Eubacteriales</taxon>
        <taxon>Clostridiaceae</taxon>
        <taxon>Clostridium</taxon>
    </lineage>
</organism>
<keyword evidence="4" id="KW-1185">Reference proteome</keyword>
<evidence type="ECO:0000313" key="5">
    <source>
        <dbReference type="Proteomes" id="UP000246114"/>
    </source>
</evidence>
<sequence length="165" mass="19362">MLIKNISQIEVINIDDTLRLRKFDYKYDFALQWYQDEELVRLVDGPYSEIYTLTKLKRMYEYLNNKGELYFIEIKEGEDFVPIGDVTIWEDDIPIVIGNKKYQGQGIGKKVIAALIERGRELGFQTMKVREIYSYNISSQKLFKSMGFIESGQTPLGRSYCLQID</sequence>